<proteinExistence type="inferred from homology"/>
<dbReference type="PANTHER" id="PTHR30483:SF6">
    <property type="entry name" value="PERIPLASMIC BINDING PROTEIN OF ABC TRANSPORTER FOR NATURAL AMINO ACIDS"/>
    <property type="match status" value="1"/>
</dbReference>
<dbReference type="InterPro" id="IPR028082">
    <property type="entry name" value="Peripla_BP_I"/>
</dbReference>
<dbReference type="CDD" id="cd06349">
    <property type="entry name" value="PBP1_ABC_HAAT-like"/>
    <property type="match status" value="1"/>
</dbReference>
<evidence type="ECO:0000313" key="7">
    <source>
        <dbReference type="Proteomes" id="UP000649604"/>
    </source>
</evidence>
<name>A0A9D5JZM2_9BACT</name>
<protein>
    <submittedName>
        <fullName evidence="6">ABC transporter substrate-binding protein</fullName>
    </submittedName>
</protein>
<dbReference type="PRINTS" id="PR00337">
    <property type="entry name" value="LEUILEVALBP"/>
</dbReference>
<evidence type="ECO:0000256" key="2">
    <source>
        <dbReference type="ARBA" id="ARBA00022448"/>
    </source>
</evidence>
<dbReference type="EMBL" id="WJJP01000621">
    <property type="protein sequence ID" value="MBD3326711.1"/>
    <property type="molecule type" value="Genomic_DNA"/>
</dbReference>
<dbReference type="PANTHER" id="PTHR30483">
    <property type="entry name" value="LEUCINE-SPECIFIC-BINDING PROTEIN"/>
    <property type="match status" value="1"/>
</dbReference>
<feature type="domain" description="Leucine-binding protein" evidence="5">
    <location>
        <begin position="27"/>
        <end position="365"/>
    </location>
</feature>
<dbReference type="InterPro" id="IPR051010">
    <property type="entry name" value="BCAA_transport"/>
</dbReference>
<keyword evidence="2" id="KW-0813">Transport</keyword>
<dbReference type="Proteomes" id="UP000649604">
    <property type="component" value="Unassembled WGS sequence"/>
</dbReference>
<accession>A0A9D5JZM2</accession>
<dbReference type="Gene3D" id="3.40.50.2300">
    <property type="match status" value="2"/>
</dbReference>
<dbReference type="Pfam" id="PF13458">
    <property type="entry name" value="Peripla_BP_6"/>
    <property type="match status" value="1"/>
</dbReference>
<dbReference type="SUPFAM" id="SSF53822">
    <property type="entry name" value="Periplasmic binding protein-like I"/>
    <property type="match status" value="1"/>
</dbReference>
<organism evidence="6 7">
    <name type="scientific">candidate division KSB3 bacterium</name>
    <dbReference type="NCBI Taxonomy" id="2044937"/>
    <lineage>
        <taxon>Bacteria</taxon>
        <taxon>candidate division KSB3</taxon>
    </lineage>
</organism>
<comment type="similarity">
    <text evidence="1">Belongs to the leucine-binding protein family.</text>
</comment>
<sequence>MMNTLFRGVLCIWIVASLGIPSAAEEPIHVALSAPITGNYAEYGLSFTRAITLALDEINASGGIQGRPIELMIGDSKGVPKESATLAQKFASDPRIVAQIGDFTSTCSLAAQPIYHKAQMVQLTPTSTHPDFAPGSPYSFSIAGKQTEEGPFMARFAIETLNKTRIAFMYVNNDWGIAMRNNFVREAERLGAEIIAEEAYFDGTTDFTAILTKFRALEPDLLYLASMYNDGALINKQREKLGWTDVTVMGAGSLYSPKFLELGGEAVEGVYTSCVFFPDDPRPEVQQFVTGFEARYDQTPNVFAAVAYDSMNLLAEAIRRAGTDRQAIRDALAQIEDFPGVTGKITFSEDGDIVKAYRKMYVKNGEFRLYSE</sequence>
<evidence type="ECO:0000313" key="6">
    <source>
        <dbReference type="EMBL" id="MBD3326711.1"/>
    </source>
</evidence>
<keyword evidence="3" id="KW-0732">Signal</keyword>
<reference evidence="6" key="1">
    <citation type="submission" date="2019-11" db="EMBL/GenBank/DDBJ databases">
        <title>Microbial mats filling the niche in hypersaline microbial mats.</title>
        <authorList>
            <person name="Wong H.L."/>
            <person name="Macleod F.I."/>
            <person name="White R.A. III"/>
            <person name="Burns B.P."/>
        </authorList>
    </citation>
    <scope>NUCLEOTIDE SEQUENCE</scope>
    <source>
        <strain evidence="6">Rbin_158</strain>
    </source>
</reference>
<evidence type="ECO:0000256" key="3">
    <source>
        <dbReference type="ARBA" id="ARBA00022729"/>
    </source>
</evidence>
<evidence type="ECO:0000256" key="1">
    <source>
        <dbReference type="ARBA" id="ARBA00010062"/>
    </source>
</evidence>
<dbReference type="AlphaFoldDB" id="A0A9D5JZM2"/>
<evidence type="ECO:0000256" key="4">
    <source>
        <dbReference type="ARBA" id="ARBA00022970"/>
    </source>
</evidence>
<gene>
    <name evidence="6" type="ORF">GF339_19155</name>
</gene>
<dbReference type="InterPro" id="IPR028081">
    <property type="entry name" value="Leu-bd"/>
</dbReference>
<dbReference type="GO" id="GO:0006865">
    <property type="term" value="P:amino acid transport"/>
    <property type="evidence" value="ECO:0007669"/>
    <property type="project" value="UniProtKB-KW"/>
</dbReference>
<dbReference type="InterPro" id="IPR000709">
    <property type="entry name" value="Leu_Ile_Val-bd"/>
</dbReference>
<evidence type="ECO:0000259" key="5">
    <source>
        <dbReference type="Pfam" id="PF13458"/>
    </source>
</evidence>
<comment type="caution">
    <text evidence="6">The sequence shown here is derived from an EMBL/GenBank/DDBJ whole genome shotgun (WGS) entry which is preliminary data.</text>
</comment>
<keyword evidence="4" id="KW-0029">Amino-acid transport</keyword>